<organism evidence="1 2">
    <name type="scientific">Lachnospira hominis</name>
    <name type="common">ex Liu et al. 2021</name>
    <dbReference type="NCBI Taxonomy" id="2763051"/>
    <lineage>
        <taxon>Bacteria</taxon>
        <taxon>Bacillati</taxon>
        <taxon>Bacillota</taxon>
        <taxon>Clostridia</taxon>
        <taxon>Lachnospirales</taxon>
        <taxon>Lachnospiraceae</taxon>
        <taxon>Lachnospira</taxon>
    </lineage>
</organism>
<proteinExistence type="predicted"/>
<evidence type="ECO:0008006" key="3">
    <source>
        <dbReference type="Google" id="ProtNLM"/>
    </source>
</evidence>
<protein>
    <recommendedName>
        <fullName evidence="3">RCK N-terminal domain-containing protein</fullName>
    </recommendedName>
</protein>
<reference evidence="1 2" key="1">
    <citation type="submission" date="2020-08" db="EMBL/GenBank/DDBJ databases">
        <title>Genome public.</title>
        <authorList>
            <person name="Liu C."/>
            <person name="Sun Q."/>
        </authorList>
    </citation>
    <scope>NUCLEOTIDE SEQUENCE [LARGE SCALE GENOMIC DNA]</scope>
    <source>
        <strain evidence="1 2">NSJ-43</strain>
    </source>
</reference>
<sequence length="151" mass="17395">MDVCIYGVGRYGISTYYKLVGRDLNIICFGDRNVQKQGYIVKDIRCIPFEKVLELDKNKTVIVVAIKQNNAQLVDMFREKGFRYVCSYNDIKDKADEKILLIKRCQIKKEKEYLEQVILTGEISDESCVGDYIKEIAEALIKRGKYESSGS</sequence>
<evidence type="ECO:0000313" key="1">
    <source>
        <dbReference type="EMBL" id="MBC5681608.1"/>
    </source>
</evidence>
<gene>
    <name evidence="1" type="ORF">H8S01_11660</name>
</gene>
<keyword evidence="2" id="KW-1185">Reference proteome</keyword>
<evidence type="ECO:0000313" key="2">
    <source>
        <dbReference type="Proteomes" id="UP000628463"/>
    </source>
</evidence>
<dbReference type="EMBL" id="JACOPD010000009">
    <property type="protein sequence ID" value="MBC5681608.1"/>
    <property type="molecule type" value="Genomic_DNA"/>
</dbReference>
<comment type="caution">
    <text evidence="1">The sequence shown here is derived from an EMBL/GenBank/DDBJ whole genome shotgun (WGS) entry which is preliminary data.</text>
</comment>
<dbReference type="SUPFAM" id="SSF51735">
    <property type="entry name" value="NAD(P)-binding Rossmann-fold domains"/>
    <property type="match status" value="1"/>
</dbReference>
<dbReference type="Gene3D" id="3.40.50.720">
    <property type="entry name" value="NAD(P)-binding Rossmann-like Domain"/>
    <property type="match status" value="1"/>
</dbReference>
<accession>A0ABR7G2E0</accession>
<name>A0ABR7G2E0_9FIRM</name>
<dbReference type="InterPro" id="IPR036291">
    <property type="entry name" value="NAD(P)-bd_dom_sf"/>
</dbReference>
<dbReference type="Proteomes" id="UP000628463">
    <property type="component" value="Unassembled WGS sequence"/>
</dbReference>
<dbReference type="RefSeq" id="WP_186837274.1">
    <property type="nucleotide sequence ID" value="NZ_JACOPD010000009.1"/>
</dbReference>